<evidence type="ECO:0000259" key="1">
    <source>
        <dbReference type="Pfam" id="PF09862"/>
    </source>
</evidence>
<proteinExistence type="predicted"/>
<dbReference type="Pfam" id="PF09862">
    <property type="entry name" value="DUF2089"/>
    <property type="match status" value="1"/>
</dbReference>
<reference evidence="3" key="1">
    <citation type="journal article" date="2020" name="mSystems">
        <title>Genome- and Community-Level Interaction Insights into Carbon Utilization and Element Cycling Functions of Hydrothermarchaeota in Hydrothermal Sediment.</title>
        <authorList>
            <person name="Zhou Z."/>
            <person name="Liu Y."/>
            <person name="Xu W."/>
            <person name="Pan J."/>
            <person name="Luo Z.H."/>
            <person name="Li M."/>
        </authorList>
    </citation>
    <scope>NUCLEOTIDE SEQUENCE [LARGE SCALE GENOMIC DNA]</scope>
    <source>
        <strain evidence="3">SpSt-289</strain>
    </source>
</reference>
<evidence type="ECO:0000259" key="2">
    <source>
        <dbReference type="Pfam" id="PF22747"/>
    </source>
</evidence>
<name>A0A7C1JR71_9CHLR</name>
<protein>
    <submittedName>
        <fullName evidence="3">DUF2089 domain-containing protein</fullName>
    </submittedName>
</protein>
<dbReference type="Pfam" id="PF22747">
    <property type="entry name" value="Zn_ribbon_DUF2089"/>
    <property type="match status" value="1"/>
</dbReference>
<gene>
    <name evidence="3" type="ORF">ENQ20_14030</name>
</gene>
<comment type="caution">
    <text evidence="3">The sequence shown here is derived from an EMBL/GenBank/DDBJ whole genome shotgun (WGS) entry which is preliminary data.</text>
</comment>
<evidence type="ECO:0000313" key="3">
    <source>
        <dbReference type="EMBL" id="HDX32585.1"/>
    </source>
</evidence>
<sequence>MLPLPTRCPLTGGEIIVTRIYCPDANVTIEGQFAVAEPPFAQLTPEQLRFVEAFVRNEGKLNRLEEELGLSYPTIRSRLHDVIRAMGYEPGKEETPVVDRKQVLADLEAGLISFEEAMQRLQGSDS</sequence>
<feature type="domain" description="DUF2089" evidence="2">
    <location>
        <begin position="8"/>
        <end position="37"/>
    </location>
</feature>
<feature type="domain" description="DUF2089" evidence="1">
    <location>
        <begin position="43"/>
        <end position="89"/>
    </location>
</feature>
<dbReference type="InterPro" id="IPR053957">
    <property type="entry name" value="DUF2089_Zn_ribbon"/>
</dbReference>
<dbReference type="EMBL" id="DSMG01000144">
    <property type="protein sequence ID" value="HDX32585.1"/>
    <property type="molecule type" value="Genomic_DNA"/>
</dbReference>
<dbReference type="AlphaFoldDB" id="A0A7C1JR71"/>
<organism evidence="3">
    <name type="scientific">Caldilinea aerophila</name>
    <dbReference type="NCBI Taxonomy" id="133453"/>
    <lineage>
        <taxon>Bacteria</taxon>
        <taxon>Bacillati</taxon>
        <taxon>Chloroflexota</taxon>
        <taxon>Caldilineae</taxon>
        <taxon>Caldilineales</taxon>
        <taxon>Caldilineaceae</taxon>
        <taxon>Caldilinea</taxon>
    </lineage>
</organism>
<dbReference type="InterPro" id="IPR018658">
    <property type="entry name" value="DUF2089"/>
</dbReference>
<accession>A0A7C1JR71</accession>